<feature type="binding site" evidence="19">
    <location>
        <position position="106"/>
    </location>
    <ligand>
        <name>Ca(2+)</name>
        <dbReference type="ChEBI" id="CHEBI:29108"/>
        <label>1</label>
    </ligand>
</feature>
<feature type="binding site" evidence="19">
    <location>
        <position position="270"/>
    </location>
    <ligand>
        <name>Ca(2+)</name>
        <dbReference type="ChEBI" id="CHEBI:29108"/>
        <label>2</label>
    </ligand>
</feature>
<dbReference type="PRINTS" id="PR00461">
    <property type="entry name" value="PLPEROXIDASE"/>
</dbReference>
<dbReference type="Gramene" id="OMO68890">
    <property type="protein sequence ID" value="OMO68890"/>
    <property type="gene ID" value="CCACVL1_19780"/>
</dbReference>
<feature type="signal peptide" evidence="22">
    <location>
        <begin position="1"/>
        <end position="26"/>
    </location>
</feature>
<evidence type="ECO:0000256" key="23">
    <source>
        <dbReference type="SAM" id="MobiDB-lite"/>
    </source>
</evidence>
<accession>A0A1R3HEX1</accession>
<evidence type="ECO:0000259" key="24">
    <source>
        <dbReference type="PROSITE" id="PS50873"/>
    </source>
</evidence>
<keyword evidence="16 22" id="KW-0376">Hydrogen peroxide</keyword>
<comment type="similarity">
    <text evidence="22">Belongs to the peroxidase family. Classical plant (class III) peroxidase subfamily.</text>
</comment>
<comment type="cofactor">
    <cofactor evidence="19 22">
        <name>Ca(2+)</name>
        <dbReference type="ChEBI" id="CHEBI:29108"/>
    </cofactor>
    <text evidence="19 22">Binds 2 calcium ions per subunit.</text>
</comment>
<name>A0A1R3HEX1_COCAP</name>
<dbReference type="OrthoDB" id="2113341at2759"/>
<keyword evidence="12 22" id="KW-0560">Oxidoreductase</keyword>
<evidence type="ECO:0000256" key="13">
    <source>
        <dbReference type="ARBA" id="ARBA00023004"/>
    </source>
</evidence>
<feature type="binding site" evidence="19">
    <location>
        <position position="104"/>
    </location>
    <ligand>
        <name>Ca(2+)</name>
        <dbReference type="ChEBI" id="CHEBI:29108"/>
        <label>1</label>
    </ligand>
</feature>
<evidence type="ECO:0000256" key="12">
    <source>
        <dbReference type="ARBA" id="ARBA00023002"/>
    </source>
</evidence>
<evidence type="ECO:0000256" key="4">
    <source>
        <dbReference type="ARBA" id="ARBA00006873"/>
    </source>
</evidence>
<evidence type="ECO:0000256" key="19">
    <source>
        <dbReference type="PIRSR" id="PIRSR600823-3"/>
    </source>
</evidence>
<feature type="binding site" evidence="19">
    <location>
        <position position="219"/>
    </location>
    <ligand>
        <name>Ca(2+)</name>
        <dbReference type="ChEBI" id="CHEBI:29108"/>
        <label>2</label>
    </ligand>
</feature>
<keyword evidence="15" id="KW-0325">Glycoprotein</keyword>
<feature type="binding site" evidence="19">
    <location>
        <position position="97"/>
    </location>
    <ligand>
        <name>Ca(2+)</name>
        <dbReference type="ChEBI" id="CHEBI:29108"/>
        <label>1</label>
    </ligand>
</feature>
<evidence type="ECO:0000256" key="5">
    <source>
        <dbReference type="ARBA" id="ARBA00012313"/>
    </source>
</evidence>
<dbReference type="InterPro" id="IPR019794">
    <property type="entry name" value="Peroxidases_AS"/>
</dbReference>
<organism evidence="25 26">
    <name type="scientific">Corchorus capsularis</name>
    <name type="common">Jute</name>
    <dbReference type="NCBI Taxonomy" id="210143"/>
    <lineage>
        <taxon>Eukaryota</taxon>
        <taxon>Viridiplantae</taxon>
        <taxon>Streptophyta</taxon>
        <taxon>Embryophyta</taxon>
        <taxon>Tracheophyta</taxon>
        <taxon>Spermatophyta</taxon>
        <taxon>Magnoliopsida</taxon>
        <taxon>eudicotyledons</taxon>
        <taxon>Gunneridae</taxon>
        <taxon>Pentapetalae</taxon>
        <taxon>rosids</taxon>
        <taxon>malvids</taxon>
        <taxon>Malvales</taxon>
        <taxon>Malvaceae</taxon>
        <taxon>Grewioideae</taxon>
        <taxon>Apeibeae</taxon>
        <taxon>Corchorus</taxon>
    </lineage>
</organism>
<evidence type="ECO:0000256" key="2">
    <source>
        <dbReference type="ARBA" id="ARBA00002322"/>
    </source>
</evidence>
<evidence type="ECO:0000256" key="1">
    <source>
        <dbReference type="ARBA" id="ARBA00000189"/>
    </source>
</evidence>
<dbReference type="EMBL" id="AWWV01012139">
    <property type="protein sequence ID" value="OMO68890.1"/>
    <property type="molecule type" value="Genomic_DNA"/>
</dbReference>
<dbReference type="PROSITE" id="PS50873">
    <property type="entry name" value="PEROXIDASE_4"/>
    <property type="match status" value="1"/>
</dbReference>
<comment type="similarity">
    <text evidence="4">Belongs to the peroxidase family. Ascorbate peroxidase subfamily.</text>
</comment>
<evidence type="ECO:0000256" key="15">
    <source>
        <dbReference type="ARBA" id="ARBA00023180"/>
    </source>
</evidence>
<dbReference type="GO" id="GO:0006979">
    <property type="term" value="P:response to oxidative stress"/>
    <property type="evidence" value="ECO:0007669"/>
    <property type="project" value="UniProtKB-UniRule"/>
</dbReference>
<evidence type="ECO:0000256" key="8">
    <source>
        <dbReference type="ARBA" id="ARBA00022617"/>
    </source>
</evidence>
<evidence type="ECO:0000256" key="18">
    <source>
        <dbReference type="PIRSR" id="PIRSR600823-2"/>
    </source>
</evidence>
<dbReference type="EC" id="1.11.1.7" evidence="5 22"/>
<keyword evidence="8 22" id="KW-0349">Heme</keyword>
<evidence type="ECO:0000313" key="25">
    <source>
        <dbReference type="EMBL" id="OMO68890.1"/>
    </source>
</evidence>
<feature type="active site" description="Proton acceptor" evidence="17">
    <location>
        <position position="96"/>
    </location>
</feature>
<comment type="caution">
    <text evidence="25">The sequence shown here is derived from an EMBL/GenBank/DDBJ whole genome shotgun (WGS) entry which is preliminary data.</text>
</comment>
<dbReference type="InterPro" id="IPR000823">
    <property type="entry name" value="Peroxidase_pln"/>
</dbReference>
<dbReference type="PANTHER" id="PTHR31517">
    <property type="match status" value="1"/>
</dbReference>
<feature type="binding site" evidence="18">
    <location>
        <position position="188"/>
    </location>
    <ligand>
        <name>substrate</name>
    </ligand>
</feature>
<evidence type="ECO:0000256" key="3">
    <source>
        <dbReference type="ARBA" id="ARBA00004613"/>
    </source>
</evidence>
<dbReference type="InterPro" id="IPR019793">
    <property type="entry name" value="Peroxidases_heam-ligand_BS"/>
</dbReference>
<feature type="disulfide bond" evidence="21">
    <location>
        <begin position="98"/>
        <end position="103"/>
    </location>
</feature>
<keyword evidence="14 21" id="KW-1015">Disulfide bond</keyword>
<dbReference type="FunFam" id="1.10.520.10:FF:000006">
    <property type="entry name" value="Peroxidase"/>
    <property type="match status" value="1"/>
</dbReference>
<evidence type="ECO:0000256" key="14">
    <source>
        <dbReference type="ARBA" id="ARBA00023157"/>
    </source>
</evidence>
<dbReference type="FunFam" id="1.10.420.10:FF:000001">
    <property type="entry name" value="Peroxidase"/>
    <property type="match status" value="1"/>
</dbReference>
<dbReference type="PROSITE" id="PS00436">
    <property type="entry name" value="PEROXIDASE_2"/>
    <property type="match status" value="1"/>
</dbReference>
<dbReference type="GO" id="GO:0140825">
    <property type="term" value="F:lactoperoxidase activity"/>
    <property type="evidence" value="ECO:0007669"/>
    <property type="project" value="UniProtKB-EC"/>
</dbReference>
<feature type="disulfide bond" evidence="21">
    <location>
        <begin position="65"/>
        <end position="141"/>
    </location>
</feature>
<dbReference type="GO" id="GO:0020037">
    <property type="term" value="F:heme binding"/>
    <property type="evidence" value="ECO:0007669"/>
    <property type="project" value="UniProtKB-UniRule"/>
</dbReference>
<feature type="binding site" evidence="19">
    <location>
        <position position="115"/>
    </location>
    <ligand>
        <name>Ca(2+)</name>
        <dbReference type="ChEBI" id="CHEBI:29108"/>
        <label>1</label>
    </ligand>
</feature>
<dbReference type="CDD" id="cd00693">
    <property type="entry name" value="secretory_peroxidase"/>
    <property type="match status" value="1"/>
</dbReference>
<dbReference type="Gene3D" id="1.10.420.10">
    <property type="entry name" value="Peroxidase, domain 2"/>
    <property type="match status" value="1"/>
</dbReference>
<keyword evidence="11 19" id="KW-0106">Calcium</keyword>
<feature type="disulfide bond" evidence="21">
    <location>
        <begin position="147"/>
        <end position="344"/>
    </location>
</feature>
<evidence type="ECO:0000256" key="22">
    <source>
        <dbReference type="RuleBase" id="RU362060"/>
    </source>
</evidence>
<dbReference type="GO" id="GO:0046872">
    <property type="term" value="F:metal ion binding"/>
    <property type="evidence" value="ECO:0007669"/>
    <property type="project" value="UniProtKB-UniRule"/>
</dbReference>
<feature type="compositionally biased region" description="Polar residues" evidence="23">
    <location>
        <begin position="32"/>
        <end position="42"/>
    </location>
</feature>
<dbReference type="Proteomes" id="UP000188268">
    <property type="component" value="Unassembled WGS sequence"/>
</dbReference>
<keyword evidence="13 19" id="KW-0408">Iron</keyword>
<reference evidence="25 26" key="1">
    <citation type="submission" date="2013-09" db="EMBL/GenBank/DDBJ databases">
        <title>Corchorus capsularis genome sequencing.</title>
        <authorList>
            <person name="Alam M."/>
            <person name="Haque M.S."/>
            <person name="Islam M.S."/>
            <person name="Emdad E.M."/>
            <person name="Islam M.M."/>
            <person name="Ahmed B."/>
            <person name="Halim A."/>
            <person name="Hossen Q.M.M."/>
            <person name="Hossain M.Z."/>
            <person name="Ahmed R."/>
            <person name="Khan M.M."/>
            <person name="Islam R."/>
            <person name="Rashid M.M."/>
            <person name="Khan S.A."/>
            <person name="Rahman M.S."/>
            <person name="Alam M."/>
        </authorList>
    </citation>
    <scope>NUCLEOTIDE SEQUENCE [LARGE SCALE GENOMIC DNA]</scope>
    <source>
        <strain evidence="26">cv. CVL-1</strain>
        <tissue evidence="25">Whole seedling</tissue>
    </source>
</reference>
<feature type="binding site" evidence="19">
    <location>
        <position position="267"/>
    </location>
    <ligand>
        <name>Ca(2+)</name>
        <dbReference type="ChEBI" id="CHEBI:29108"/>
        <label>2</label>
    </ligand>
</feature>
<feature type="binding site" evidence="19">
    <location>
        <position position="100"/>
    </location>
    <ligand>
        <name>Ca(2+)</name>
        <dbReference type="ChEBI" id="CHEBI:29108"/>
        <label>1</label>
    </ligand>
</feature>
<keyword evidence="6 22" id="KW-0964">Secreted</keyword>
<dbReference type="InterPro" id="IPR033905">
    <property type="entry name" value="Secretory_peroxidase"/>
</dbReference>
<feature type="disulfide bond" evidence="21">
    <location>
        <begin position="225"/>
        <end position="255"/>
    </location>
</feature>
<dbReference type="AlphaFoldDB" id="A0A1R3HEX1"/>
<comment type="subcellular location">
    <subcellularLocation>
        <location evidence="3 22">Secreted</location>
    </subcellularLocation>
</comment>
<feature type="binding site" evidence="19">
    <location>
        <position position="275"/>
    </location>
    <ligand>
        <name>Ca(2+)</name>
        <dbReference type="ChEBI" id="CHEBI:29108"/>
        <label>2</label>
    </ligand>
</feature>
<comment type="function">
    <text evidence="2">Removal of H(2)O(2), oxidation of toxic reductants, biosynthesis and degradation of lignin, suberization, auxin catabolism, response to environmental stresses such as wounding, pathogen attack and oxidative stress. These functions might be dependent on each isozyme/isoform in each plant tissue.</text>
</comment>
<dbReference type="PANTHER" id="PTHR31517:SF17">
    <property type="entry name" value="PEROXIDASE 6"/>
    <property type="match status" value="1"/>
</dbReference>
<dbReference type="InterPro" id="IPR002016">
    <property type="entry name" value="Haem_peroxidase"/>
</dbReference>
<evidence type="ECO:0000256" key="21">
    <source>
        <dbReference type="PIRSR" id="PIRSR600823-5"/>
    </source>
</evidence>
<keyword evidence="7 22" id="KW-0575">Peroxidase</keyword>
<evidence type="ECO:0000256" key="10">
    <source>
        <dbReference type="ARBA" id="ARBA00022729"/>
    </source>
</evidence>
<evidence type="ECO:0000256" key="11">
    <source>
        <dbReference type="ARBA" id="ARBA00022837"/>
    </source>
</evidence>
<feature type="domain" description="Plant heme peroxidase family profile" evidence="24">
    <location>
        <begin position="55"/>
        <end position="348"/>
    </location>
</feature>
<feature type="site" description="Transition state stabilizer" evidence="20">
    <location>
        <position position="92"/>
    </location>
</feature>
<evidence type="ECO:0000256" key="17">
    <source>
        <dbReference type="PIRSR" id="PIRSR600823-1"/>
    </source>
</evidence>
<comment type="catalytic activity">
    <reaction evidence="1 22">
        <text>2 a phenolic donor + H2O2 = 2 a phenolic radical donor + 2 H2O</text>
        <dbReference type="Rhea" id="RHEA:56136"/>
        <dbReference type="ChEBI" id="CHEBI:15377"/>
        <dbReference type="ChEBI" id="CHEBI:16240"/>
        <dbReference type="ChEBI" id="CHEBI:139520"/>
        <dbReference type="ChEBI" id="CHEBI:139521"/>
        <dbReference type="EC" id="1.11.1.7"/>
    </reaction>
</comment>
<dbReference type="Gene3D" id="1.10.520.10">
    <property type="match status" value="1"/>
</dbReference>
<evidence type="ECO:0000256" key="20">
    <source>
        <dbReference type="PIRSR" id="PIRSR600823-4"/>
    </source>
</evidence>
<dbReference type="OMA" id="PMGHENI"/>
<feature type="chain" id="PRO_5010007533" description="Peroxidase" evidence="22">
    <location>
        <begin position="27"/>
        <end position="350"/>
    </location>
</feature>
<keyword evidence="26" id="KW-1185">Reference proteome</keyword>
<proteinExistence type="inferred from homology"/>
<dbReference type="SUPFAM" id="SSF48113">
    <property type="entry name" value="Heme-dependent peroxidases"/>
    <property type="match status" value="1"/>
</dbReference>
<feature type="binding site" evidence="19">
    <location>
        <position position="102"/>
    </location>
    <ligand>
        <name>Ca(2+)</name>
        <dbReference type="ChEBI" id="CHEBI:29108"/>
        <label>1</label>
    </ligand>
</feature>
<evidence type="ECO:0000313" key="26">
    <source>
        <dbReference type="Proteomes" id="UP000188268"/>
    </source>
</evidence>
<evidence type="ECO:0000256" key="6">
    <source>
        <dbReference type="ARBA" id="ARBA00022525"/>
    </source>
</evidence>
<keyword evidence="10 22" id="KW-0732">Signal</keyword>
<dbReference type="Pfam" id="PF00141">
    <property type="entry name" value="peroxidase"/>
    <property type="match status" value="1"/>
</dbReference>
<dbReference type="GO" id="GO:0042744">
    <property type="term" value="P:hydrogen peroxide catabolic process"/>
    <property type="evidence" value="ECO:0007669"/>
    <property type="project" value="UniProtKB-KW"/>
</dbReference>
<dbReference type="PROSITE" id="PS00435">
    <property type="entry name" value="PEROXIDASE_1"/>
    <property type="match status" value="1"/>
</dbReference>
<protein>
    <recommendedName>
        <fullName evidence="5 22">Peroxidase</fullName>
        <ecNumber evidence="5 22">1.11.1.7</ecNumber>
    </recommendedName>
</protein>
<dbReference type="PRINTS" id="PR00458">
    <property type="entry name" value="PEROXIDASE"/>
</dbReference>
<keyword evidence="9 19" id="KW-0479">Metal-binding</keyword>
<dbReference type="GO" id="GO:0005576">
    <property type="term" value="C:extracellular region"/>
    <property type="evidence" value="ECO:0007669"/>
    <property type="project" value="UniProtKB-SubCell"/>
</dbReference>
<dbReference type="STRING" id="210143.A0A1R3HEX1"/>
<sequence length="350" mass="39229">MKYSTIPSLFHLSIFVVLIISASASGEDDQQEYSNSDPTYSTMPEEPRSPLDHYHLSFNYYRQTCPMLDEIIHKKVRESVAKDRTLAASLLRLHFHDCIVTGCDASILLDHEGSERKAGPSKTLRGFQLIDDIKAELEKLCPKTVSCADILTAATRDATVLLGGPYWMVPYGRKDSRTSIAKVTDSVPMGHESVTSMLELFQSLGLNVIDLVVLSGAHTIGRTSCGSIQHRLNHLNGTYDPVIDDKFLDFLQRKCKCESENEYVDLDATTPNTFDGQYYANLEKKMGLLYTDQMLYSDSRTRPIVNTFVQNPSIFKHQFSVSMVKLGNTQVLTGPNQGEIRTNCNFANSY</sequence>
<evidence type="ECO:0000256" key="7">
    <source>
        <dbReference type="ARBA" id="ARBA00022559"/>
    </source>
</evidence>
<gene>
    <name evidence="25" type="ORF">CCACVL1_19780</name>
</gene>
<comment type="cofactor">
    <cofactor evidence="19 22">
        <name>heme b</name>
        <dbReference type="ChEBI" id="CHEBI:60344"/>
    </cofactor>
    <text evidence="19 22">Binds 1 heme b (iron(II)-protoporphyrin IX) group per subunit.</text>
</comment>
<dbReference type="InterPro" id="IPR010255">
    <property type="entry name" value="Haem_peroxidase_sf"/>
</dbReference>
<feature type="binding site" description="axial binding residue" evidence="19">
    <location>
        <position position="218"/>
    </location>
    <ligand>
        <name>heme b</name>
        <dbReference type="ChEBI" id="CHEBI:60344"/>
    </ligand>
    <ligandPart>
        <name>Fe</name>
        <dbReference type="ChEBI" id="CHEBI:18248"/>
    </ligandPart>
</feature>
<feature type="region of interest" description="Disordered" evidence="23">
    <location>
        <begin position="28"/>
        <end position="47"/>
    </location>
</feature>
<evidence type="ECO:0000256" key="16">
    <source>
        <dbReference type="ARBA" id="ARBA00023324"/>
    </source>
</evidence>
<evidence type="ECO:0000256" key="9">
    <source>
        <dbReference type="ARBA" id="ARBA00022723"/>
    </source>
</evidence>